<protein>
    <submittedName>
        <fullName evidence="2">Uncharacterized protein</fullName>
    </submittedName>
</protein>
<evidence type="ECO:0000256" key="1">
    <source>
        <dbReference type="SAM" id="MobiDB-lite"/>
    </source>
</evidence>
<reference evidence="2 3" key="1">
    <citation type="submission" date="2014-03" db="EMBL/GenBank/DDBJ databases">
        <title>Draft genome of the hookworm Oesophagostomum dentatum.</title>
        <authorList>
            <person name="Mitreva M."/>
        </authorList>
    </citation>
    <scope>NUCLEOTIDE SEQUENCE [LARGE SCALE GENOMIC DNA]</scope>
    <source>
        <strain evidence="2 3">OD-Hann</strain>
    </source>
</reference>
<sequence>MAFMDGPGMAADTSYQLSAYETDSKNGIVDSPRSSDTPEDDRTAEEATSAGASDEVNDDYFVPTEVSLDCGPDTEPSRKRSFSAVGGPSGAPFSSKKKKNDSLQEGLDMIREVTATLREKLSAASMDKYDRYGAFVASSLRDMAEPAAKRKMAELMDVLLNNR</sequence>
<dbReference type="EMBL" id="KN568413">
    <property type="protein sequence ID" value="KHJ84457.1"/>
    <property type="molecule type" value="Genomic_DNA"/>
</dbReference>
<dbReference type="OrthoDB" id="5984255at2759"/>
<accession>A0A0B1SLQ0</accession>
<dbReference type="AlphaFoldDB" id="A0A0B1SLQ0"/>
<evidence type="ECO:0000313" key="3">
    <source>
        <dbReference type="Proteomes" id="UP000053660"/>
    </source>
</evidence>
<evidence type="ECO:0000313" key="2">
    <source>
        <dbReference type="EMBL" id="KHJ84457.1"/>
    </source>
</evidence>
<keyword evidence="3" id="KW-1185">Reference proteome</keyword>
<organism evidence="2 3">
    <name type="scientific">Oesophagostomum dentatum</name>
    <name type="common">Nodular worm</name>
    <dbReference type="NCBI Taxonomy" id="61180"/>
    <lineage>
        <taxon>Eukaryota</taxon>
        <taxon>Metazoa</taxon>
        <taxon>Ecdysozoa</taxon>
        <taxon>Nematoda</taxon>
        <taxon>Chromadorea</taxon>
        <taxon>Rhabditida</taxon>
        <taxon>Rhabditina</taxon>
        <taxon>Rhabditomorpha</taxon>
        <taxon>Strongyloidea</taxon>
        <taxon>Strongylidae</taxon>
        <taxon>Oesophagostomum</taxon>
    </lineage>
</organism>
<proteinExistence type="predicted"/>
<gene>
    <name evidence="2" type="ORF">OESDEN_15829</name>
</gene>
<feature type="region of interest" description="Disordered" evidence="1">
    <location>
        <begin position="1"/>
        <end position="104"/>
    </location>
</feature>
<dbReference type="Proteomes" id="UP000053660">
    <property type="component" value="Unassembled WGS sequence"/>
</dbReference>
<name>A0A0B1SLQ0_OESDE</name>